<dbReference type="PANTHER" id="PTHR35011">
    <property type="entry name" value="2,3-DIKETO-L-GULONATE TRAP TRANSPORTER SMALL PERMEASE PROTEIN YIAM"/>
    <property type="match status" value="1"/>
</dbReference>
<dbReference type="PANTHER" id="PTHR35011:SF4">
    <property type="entry name" value="SLL1102 PROTEIN"/>
    <property type="match status" value="1"/>
</dbReference>
<dbReference type="GO" id="GO:0005886">
    <property type="term" value="C:plasma membrane"/>
    <property type="evidence" value="ECO:0007669"/>
    <property type="project" value="UniProtKB-SubCell"/>
</dbReference>
<keyword evidence="7 9" id="KW-0472">Membrane</keyword>
<evidence type="ECO:0000256" key="3">
    <source>
        <dbReference type="ARBA" id="ARBA00022475"/>
    </source>
</evidence>
<proteinExistence type="inferred from homology"/>
<evidence type="ECO:0000256" key="5">
    <source>
        <dbReference type="ARBA" id="ARBA00022692"/>
    </source>
</evidence>
<dbReference type="InterPro" id="IPR007387">
    <property type="entry name" value="TRAP_DctQ"/>
</dbReference>
<keyword evidence="5 9" id="KW-0812">Transmembrane</keyword>
<keyword evidence="3" id="KW-1003">Cell membrane</keyword>
<dbReference type="AlphaFoldDB" id="A0A0D6AZL3"/>
<reference evidence="11 12" key="1">
    <citation type="submission" date="2015-02" db="EMBL/GenBank/DDBJ databases">
        <title>Genome sequene of Rhodovulum sulfidophilum DSM 2351.</title>
        <authorList>
            <person name="Nagao N."/>
        </authorList>
    </citation>
    <scope>NUCLEOTIDE SEQUENCE [LARGE SCALE GENOMIC DNA]</scope>
    <source>
        <strain evidence="11 12">DSM 2351</strain>
    </source>
</reference>
<feature type="domain" description="Tripartite ATP-independent periplasmic transporters DctQ component" evidence="10">
    <location>
        <begin position="26"/>
        <end position="158"/>
    </location>
</feature>
<protein>
    <recommendedName>
        <fullName evidence="9">TRAP transporter small permease protein</fullName>
    </recommendedName>
</protein>
<keyword evidence="6 9" id="KW-1133">Transmembrane helix</keyword>
<evidence type="ECO:0000313" key="11">
    <source>
        <dbReference type="EMBL" id="BAQ68181.1"/>
    </source>
</evidence>
<dbReference type="KEGG" id="rsu:NHU_01016"/>
<dbReference type="EMBL" id="AP014800">
    <property type="protein sequence ID" value="BAQ68181.1"/>
    <property type="molecule type" value="Genomic_DNA"/>
</dbReference>
<evidence type="ECO:0000256" key="4">
    <source>
        <dbReference type="ARBA" id="ARBA00022519"/>
    </source>
</evidence>
<feature type="transmembrane region" description="Helical" evidence="9">
    <location>
        <begin position="136"/>
        <end position="157"/>
    </location>
</feature>
<comment type="subunit">
    <text evidence="9">The complex comprises the extracytoplasmic solute receptor protein and the two transmembrane proteins.</text>
</comment>
<evidence type="ECO:0000256" key="9">
    <source>
        <dbReference type="RuleBase" id="RU369079"/>
    </source>
</evidence>
<feature type="transmembrane region" description="Helical" evidence="9">
    <location>
        <begin position="46"/>
        <end position="68"/>
    </location>
</feature>
<keyword evidence="4 9" id="KW-0997">Cell inner membrane</keyword>
<evidence type="ECO:0000256" key="6">
    <source>
        <dbReference type="ARBA" id="ARBA00022989"/>
    </source>
</evidence>
<dbReference type="eggNOG" id="COG4665">
    <property type="taxonomic scope" value="Bacteria"/>
</dbReference>
<evidence type="ECO:0000256" key="7">
    <source>
        <dbReference type="ARBA" id="ARBA00023136"/>
    </source>
</evidence>
<evidence type="ECO:0000256" key="1">
    <source>
        <dbReference type="ARBA" id="ARBA00004429"/>
    </source>
</evidence>
<comment type="function">
    <text evidence="9">Part of the tripartite ATP-independent periplasmic (TRAP) transport system.</text>
</comment>
<dbReference type="InterPro" id="IPR055348">
    <property type="entry name" value="DctQ"/>
</dbReference>
<organism evidence="11 12">
    <name type="scientific">Rhodovulum sulfidophilum</name>
    <name type="common">Rhodobacter sulfidophilus</name>
    <dbReference type="NCBI Taxonomy" id="35806"/>
    <lineage>
        <taxon>Bacteria</taxon>
        <taxon>Pseudomonadati</taxon>
        <taxon>Pseudomonadota</taxon>
        <taxon>Alphaproteobacteria</taxon>
        <taxon>Rhodobacterales</taxon>
        <taxon>Paracoccaceae</taxon>
        <taxon>Rhodovulum</taxon>
    </lineage>
</organism>
<evidence type="ECO:0000256" key="8">
    <source>
        <dbReference type="ARBA" id="ARBA00038436"/>
    </source>
</evidence>
<evidence type="ECO:0000259" key="10">
    <source>
        <dbReference type="Pfam" id="PF04290"/>
    </source>
</evidence>
<name>A0A0D6AZL3_RHOSU</name>
<evidence type="ECO:0000313" key="12">
    <source>
        <dbReference type="Proteomes" id="UP000064912"/>
    </source>
</evidence>
<comment type="similarity">
    <text evidence="8 9">Belongs to the TRAP transporter small permease family.</text>
</comment>
<dbReference type="Proteomes" id="UP000064912">
    <property type="component" value="Chromosome"/>
</dbReference>
<dbReference type="PATRIC" id="fig|35806.4.peg.1039"/>
<gene>
    <name evidence="11" type="ORF">NHU_01016</name>
</gene>
<feature type="transmembrane region" description="Helical" evidence="9">
    <location>
        <begin position="89"/>
        <end position="110"/>
    </location>
</feature>
<dbReference type="Pfam" id="PF04290">
    <property type="entry name" value="DctQ"/>
    <property type="match status" value="1"/>
</dbReference>
<keyword evidence="2 9" id="KW-0813">Transport</keyword>
<accession>A0A0D6AZL3</accession>
<comment type="subcellular location">
    <subcellularLocation>
        <location evidence="1 9">Cell inner membrane</location>
        <topology evidence="1 9">Multi-pass membrane protein</topology>
    </subcellularLocation>
</comment>
<dbReference type="GO" id="GO:0022857">
    <property type="term" value="F:transmembrane transporter activity"/>
    <property type="evidence" value="ECO:0007669"/>
    <property type="project" value="UniProtKB-UniRule"/>
</dbReference>
<sequence>MKTLARYITALNRGLFGLAKWLVYAIVALMLWEVVQRYFLSHPTSWAPELATLVFGPFFLLGGPYMLHTGGHVAVDILSSRASGGMARALHLAGLALAAAFGLILLWFSLPLVLQSISYGETSYSAWNPVVWPAKAFLPLAAGLLVLQALADAILAFRAEDAA</sequence>
<feature type="transmembrane region" description="Helical" evidence="9">
    <location>
        <begin position="21"/>
        <end position="40"/>
    </location>
</feature>
<evidence type="ECO:0000256" key="2">
    <source>
        <dbReference type="ARBA" id="ARBA00022448"/>
    </source>
</evidence>